<protein>
    <submittedName>
        <fullName evidence="3">Phosphoglucomutase, alpha-D-glucose phosphate-specific</fullName>
    </submittedName>
</protein>
<dbReference type="AlphaFoldDB" id="T0Y8U3"/>
<dbReference type="GO" id="GO:0005975">
    <property type="term" value="P:carbohydrate metabolic process"/>
    <property type="evidence" value="ECO:0007669"/>
    <property type="project" value="InterPro"/>
</dbReference>
<gene>
    <name evidence="3" type="ORF">B1A_20651</name>
</gene>
<comment type="caution">
    <text evidence="3">The sequence shown here is derived from an EMBL/GenBank/DDBJ whole genome shotgun (WGS) entry which is preliminary data.</text>
</comment>
<sequence length="87" mass="9374">MTLSPLAGKPPPSSLLADIPRLVTDFFAIRPDPENPSQRISFGTSGHRGSSLKGTFNENHILCITQAVCLYRQAHGIRGPLFIGADT</sequence>
<accession>T0Y8U3</accession>
<dbReference type="Gene3D" id="3.40.120.10">
    <property type="entry name" value="Alpha-D-Glucose-1,6-Bisphosphate, subunit A, domain 3"/>
    <property type="match status" value="1"/>
</dbReference>
<feature type="non-terminal residue" evidence="3">
    <location>
        <position position="87"/>
    </location>
</feature>
<reference evidence="3" key="1">
    <citation type="submission" date="2013-08" db="EMBL/GenBank/DDBJ databases">
        <authorList>
            <person name="Mendez C."/>
            <person name="Richter M."/>
            <person name="Ferrer M."/>
            <person name="Sanchez J."/>
        </authorList>
    </citation>
    <scope>NUCLEOTIDE SEQUENCE</scope>
</reference>
<dbReference type="InterPro" id="IPR005844">
    <property type="entry name" value="A-D-PHexomutase_a/b/a-I"/>
</dbReference>
<dbReference type="SUPFAM" id="SSF53738">
    <property type="entry name" value="Phosphoglucomutase, first 3 domains"/>
    <property type="match status" value="1"/>
</dbReference>
<organism evidence="3">
    <name type="scientific">mine drainage metagenome</name>
    <dbReference type="NCBI Taxonomy" id="410659"/>
    <lineage>
        <taxon>unclassified sequences</taxon>
        <taxon>metagenomes</taxon>
        <taxon>ecological metagenomes</taxon>
    </lineage>
</organism>
<name>T0Y8U3_9ZZZZ</name>
<evidence type="ECO:0000259" key="2">
    <source>
        <dbReference type="Pfam" id="PF02878"/>
    </source>
</evidence>
<dbReference type="EMBL" id="AUZX01015244">
    <property type="protein sequence ID" value="EQD29558.1"/>
    <property type="molecule type" value="Genomic_DNA"/>
</dbReference>
<dbReference type="Pfam" id="PF02878">
    <property type="entry name" value="PGM_PMM_I"/>
    <property type="match status" value="1"/>
</dbReference>
<comment type="similarity">
    <text evidence="1">Belongs to the phosphohexose mutase family.</text>
</comment>
<evidence type="ECO:0000313" key="3">
    <source>
        <dbReference type="EMBL" id="EQD29558.1"/>
    </source>
</evidence>
<proteinExistence type="inferred from homology"/>
<evidence type="ECO:0000256" key="1">
    <source>
        <dbReference type="ARBA" id="ARBA00010231"/>
    </source>
</evidence>
<dbReference type="GO" id="GO:0016868">
    <property type="term" value="F:intramolecular phosphotransferase activity"/>
    <property type="evidence" value="ECO:0007669"/>
    <property type="project" value="InterPro"/>
</dbReference>
<dbReference type="InterPro" id="IPR016055">
    <property type="entry name" value="A-D-PHexomutase_a/b/a-I/II/III"/>
</dbReference>
<feature type="domain" description="Alpha-D-phosphohexomutase alpha/beta/alpha" evidence="2">
    <location>
        <begin position="40"/>
        <end position="87"/>
    </location>
</feature>
<reference evidence="3" key="2">
    <citation type="journal article" date="2014" name="ISME J.">
        <title>Microbial stratification in low pH oxic and suboxic macroscopic growths along an acid mine drainage.</title>
        <authorList>
            <person name="Mendez-Garcia C."/>
            <person name="Mesa V."/>
            <person name="Sprenger R.R."/>
            <person name="Richter M."/>
            <person name="Diez M.S."/>
            <person name="Solano J."/>
            <person name="Bargiela R."/>
            <person name="Golyshina O.V."/>
            <person name="Manteca A."/>
            <person name="Ramos J.L."/>
            <person name="Gallego J.R."/>
            <person name="Llorente I."/>
            <person name="Martins Dos Santos V.A."/>
            <person name="Jensen O.N."/>
            <person name="Pelaez A.I."/>
            <person name="Sanchez J."/>
            <person name="Ferrer M."/>
        </authorList>
    </citation>
    <scope>NUCLEOTIDE SEQUENCE</scope>
</reference>